<evidence type="ECO:0000313" key="4">
    <source>
        <dbReference type="Proteomes" id="UP000192596"/>
    </source>
</evidence>
<organism evidence="3 4">
    <name type="scientific">Cryoendolithus antarcticus</name>
    <dbReference type="NCBI Taxonomy" id="1507870"/>
    <lineage>
        <taxon>Eukaryota</taxon>
        <taxon>Fungi</taxon>
        <taxon>Dikarya</taxon>
        <taxon>Ascomycota</taxon>
        <taxon>Pezizomycotina</taxon>
        <taxon>Dothideomycetes</taxon>
        <taxon>Dothideomycetidae</taxon>
        <taxon>Cladosporiales</taxon>
        <taxon>Cladosporiaceae</taxon>
        <taxon>Cryoendolithus</taxon>
    </lineage>
</organism>
<dbReference type="InterPro" id="IPR058525">
    <property type="entry name" value="DUF8212"/>
</dbReference>
<evidence type="ECO:0000313" key="3">
    <source>
        <dbReference type="EMBL" id="OQO08773.1"/>
    </source>
</evidence>
<evidence type="ECO:0000259" key="2">
    <source>
        <dbReference type="Pfam" id="PF26640"/>
    </source>
</evidence>
<dbReference type="InParanoid" id="A0A1V8TBJ6"/>
<dbReference type="OrthoDB" id="674604at2759"/>
<dbReference type="EMBL" id="NAJO01000011">
    <property type="protein sequence ID" value="OQO08773.1"/>
    <property type="molecule type" value="Genomic_DNA"/>
</dbReference>
<dbReference type="STRING" id="1507870.A0A1V8TBJ6"/>
<dbReference type="Pfam" id="PF06985">
    <property type="entry name" value="HET"/>
    <property type="match status" value="1"/>
</dbReference>
<gene>
    <name evidence="3" type="ORF">B0A48_05663</name>
</gene>
<accession>A0A1V8TBJ6</accession>
<feature type="domain" description="DUF8212" evidence="2">
    <location>
        <begin position="255"/>
        <end position="328"/>
    </location>
</feature>
<dbReference type="Proteomes" id="UP000192596">
    <property type="component" value="Unassembled WGS sequence"/>
</dbReference>
<evidence type="ECO:0000259" key="1">
    <source>
        <dbReference type="Pfam" id="PF06985"/>
    </source>
</evidence>
<dbReference type="AlphaFoldDB" id="A0A1V8TBJ6"/>
<dbReference type="Pfam" id="PF26640">
    <property type="entry name" value="DUF8212"/>
    <property type="match status" value="1"/>
</dbReference>
<keyword evidence="4" id="KW-1185">Reference proteome</keyword>
<name>A0A1V8TBJ6_9PEZI</name>
<comment type="caution">
    <text evidence="3">The sequence shown here is derived from an EMBL/GenBank/DDBJ whole genome shotgun (WGS) entry which is preliminary data.</text>
</comment>
<feature type="domain" description="Heterokaryon incompatibility" evidence="1">
    <location>
        <begin position="14"/>
        <end position="168"/>
    </location>
</feature>
<dbReference type="PANTHER" id="PTHR10622:SF12">
    <property type="entry name" value="HET DOMAIN-CONTAINING PROTEIN"/>
    <property type="match status" value="1"/>
</dbReference>
<sequence length="533" mass="61430">MKLEEFLDHRQVKYSILSHCWSQDRTDREVTYDDFIAGTNLAGQGWRKIVNLCEISRERGLTWTWIDTCCIDKSSSAELTEAINSMWKWYSGAVECYVFLDDCDLTLPLPEVCVKPELNWATAQSYEIAEQRSEFKAEWQQSVSQAIYDKIQDFASCRWFGRGWTLQELLAPREVLFYNNRYSLLGTRSTLSPLVSHAAGVGALHLESYKYYKPSVAQRMAWAARRSTTREEDRAYCLFGLFDVNMPLLYGEGANAFRRLQEEIIHKFDDLSILAWGVSGSGDHDTELLPEDEPMRHARCILAASPSAFLGSEHIDGIKSSSSDFSRYSMTNRGLEVVTQRERMAPTEEGRVIDLRLSNSLILRLAHQDDLWYRTRLFSHSDSSADTSSSRANDNPWDLLRVAQRFRNAEWKSGSTAMYTLYMACQEHPDHSRYELEFRLEALNRRRKVADRPTFDLYVRMEHVKRRQELLDGSFDALLSVAGRSPPERLDRMIDMGAGYAYLTQRGRDVDDGLQDTDAGLKKLTLRLEALRR</sequence>
<proteinExistence type="predicted"/>
<reference evidence="4" key="1">
    <citation type="submission" date="2017-03" db="EMBL/GenBank/DDBJ databases">
        <title>Genomes of endolithic fungi from Antarctica.</title>
        <authorList>
            <person name="Coleine C."/>
            <person name="Masonjones S."/>
            <person name="Stajich J.E."/>
        </authorList>
    </citation>
    <scope>NUCLEOTIDE SEQUENCE [LARGE SCALE GENOMIC DNA]</scope>
    <source>
        <strain evidence="4">CCFEE 5527</strain>
    </source>
</reference>
<dbReference type="PANTHER" id="PTHR10622">
    <property type="entry name" value="HET DOMAIN-CONTAINING PROTEIN"/>
    <property type="match status" value="1"/>
</dbReference>
<dbReference type="InterPro" id="IPR010730">
    <property type="entry name" value="HET"/>
</dbReference>
<protein>
    <submittedName>
        <fullName evidence="3">Uncharacterized protein</fullName>
    </submittedName>
</protein>